<dbReference type="Gene3D" id="3.90.550.10">
    <property type="entry name" value="Spore Coat Polysaccharide Biosynthesis Protein SpsA, Chain A"/>
    <property type="match status" value="1"/>
</dbReference>
<keyword evidence="2" id="KW-0378">Hydrolase</keyword>
<dbReference type="SUPFAM" id="SSF56784">
    <property type="entry name" value="HAD-like"/>
    <property type="match status" value="1"/>
</dbReference>
<dbReference type="EMBL" id="RDQJ01000017">
    <property type="protein sequence ID" value="RMX11136.1"/>
    <property type="molecule type" value="Genomic_DNA"/>
</dbReference>
<dbReference type="Gene3D" id="3.40.50.1000">
    <property type="entry name" value="HAD superfamily/HAD-like"/>
    <property type="match status" value="2"/>
</dbReference>
<evidence type="ECO:0000313" key="2">
    <source>
        <dbReference type="EMBL" id="RMX11136.1"/>
    </source>
</evidence>
<dbReference type="Pfam" id="PF13242">
    <property type="entry name" value="Hydrolase_like"/>
    <property type="match status" value="1"/>
</dbReference>
<name>A0A3M6R706_9BURK</name>
<dbReference type="PANTHER" id="PTHR19288:SF46">
    <property type="entry name" value="HALOACID DEHALOGENASE-LIKE HYDROLASE DOMAIN-CONTAINING PROTEIN 2"/>
    <property type="match status" value="1"/>
</dbReference>
<dbReference type="InterPro" id="IPR005835">
    <property type="entry name" value="NTP_transferase_dom"/>
</dbReference>
<organism evidence="2 3">
    <name type="scientific">Vandammella animalimorsus</name>
    <dbReference type="NCBI Taxonomy" id="2029117"/>
    <lineage>
        <taxon>Bacteria</taxon>
        <taxon>Pseudomonadati</taxon>
        <taxon>Pseudomonadota</taxon>
        <taxon>Betaproteobacteria</taxon>
        <taxon>Burkholderiales</taxon>
        <taxon>Comamonadaceae</taxon>
        <taxon>Vandammella</taxon>
    </lineage>
</organism>
<dbReference type="Pfam" id="PF00483">
    <property type="entry name" value="NTP_transferase"/>
    <property type="match status" value="1"/>
</dbReference>
<accession>A0A3M6R706</accession>
<gene>
    <name evidence="2" type="ORF">EBQ34_10790</name>
</gene>
<dbReference type="PANTHER" id="PTHR19288">
    <property type="entry name" value="4-NITROPHENYLPHOSPHATASE-RELATED"/>
    <property type="match status" value="1"/>
</dbReference>
<reference evidence="2 3" key="1">
    <citation type="submission" date="2018-10" db="EMBL/GenBank/DDBJ databases">
        <title>Comamonadaceae CDC group NO-1 genome sequencing and assembly.</title>
        <authorList>
            <person name="Bernier A.-M."/>
            <person name="Bernard K."/>
        </authorList>
    </citation>
    <scope>NUCLEOTIDE SEQUENCE [LARGE SCALE GENOMIC DNA]</scope>
    <source>
        <strain evidence="2 3">NML180582</strain>
    </source>
</reference>
<dbReference type="AlphaFoldDB" id="A0A3M6R706"/>
<dbReference type="Pfam" id="PF13344">
    <property type="entry name" value="Hydrolase_6"/>
    <property type="match status" value="1"/>
</dbReference>
<dbReference type="OrthoDB" id="9803871at2"/>
<dbReference type="CDD" id="cd02523">
    <property type="entry name" value="PC_cytidylyltransferase"/>
    <property type="match status" value="1"/>
</dbReference>
<protein>
    <submittedName>
        <fullName evidence="2">HAD-IIA family hydrolase</fullName>
    </submittedName>
</protein>
<dbReference type="SUPFAM" id="SSF53448">
    <property type="entry name" value="Nucleotide-diphospho-sugar transferases"/>
    <property type="match status" value="1"/>
</dbReference>
<feature type="domain" description="Nucleotidyl transferase" evidence="1">
    <location>
        <begin position="3"/>
        <end position="129"/>
    </location>
</feature>
<dbReference type="GO" id="GO:0016791">
    <property type="term" value="F:phosphatase activity"/>
    <property type="evidence" value="ECO:0007669"/>
    <property type="project" value="TreeGrafter"/>
</dbReference>
<dbReference type="NCBIfam" id="TIGR01460">
    <property type="entry name" value="HAD-SF-IIA"/>
    <property type="match status" value="1"/>
</dbReference>
<proteinExistence type="predicted"/>
<evidence type="ECO:0000259" key="1">
    <source>
        <dbReference type="Pfam" id="PF00483"/>
    </source>
</evidence>
<dbReference type="GO" id="GO:0005737">
    <property type="term" value="C:cytoplasm"/>
    <property type="evidence" value="ECO:0007669"/>
    <property type="project" value="TreeGrafter"/>
</dbReference>
<dbReference type="InterPro" id="IPR006357">
    <property type="entry name" value="HAD-SF_hydro_IIA"/>
</dbReference>
<dbReference type="InterPro" id="IPR023214">
    <property type="entry name" value="HAD_sf"/>
</dbReference>
<dbReference type="InterPro" id="IPR029044">
    <property type="entry name" value="Nucleotide-diphossugar_trans"/>
</dbReference>
<dbReference type="RefSeq" id="WP_122245446.1">
    <property type="nucleotide sequence ID" value="NZ_RDQJ01000017.1"/>
</dbReference>
<dbReference type="Proteomes" id="UP000275180">
    <property type="component" value="Unassembled WGS sequence"/>
</dbReference>
<dbReference type="InterPro" id="IPR036412">
    <property type="entry name" value="HAD-like_sf"/>
</dbReference>
<comment type="caution">
    <text evidence="2">The sequence shown here is derived from an EMBL/GenBank/DDBJ whole genome shotgun (WGS) entry which is preliminary data.</text>
</comment>
<evidence type="ECO:0000313" key="3">
    <source>
        <dbReference type="Proteomes" id="UP000275180"/>
    </source>
</evidence>
<sequence>MIGIILAAGVGSRLRPMTNTKPKCLVTTAGQAILQYQIDAYQEAGIKELIIVVGYEGAAIKDYCKHIKEINIKIIENTDYETTNNMYSLYLTKNYVAGRQFILNNADLSIDKKIVNILAKSKSDNAIAVDTSLYNEESMKISISEDGYISNISKSIKEQDAFACSIDFYKFSAAASKAFFEEISKIIEEEKNLKDWTEVAMQRLFQSQKLKFKACDISGLDWVEIDNYDDLALSDRKFSKYDEKAKEIDNILFDLDGTIYVGGAPIMGAAEAIKSMQALGKNIYFLTNNSSKNKNDYVAKLTSLGIHCTESQIVLSSDGLLEYLRKNKVERVHALGTNSLKKSLMDHGINIDSANPEYVVIGYDTELNYQKLMTACKYINEGTDILATHCDIFCPSEYGPIPDIGALLEMIRITTGKTPKKVFGKPNMEMIEPLISKFNLNPQKTLIVGDRLHTDILMSKKFSCYGLLVLTGDSTRDQVEDSKNQPDFILKSVKDMPYIN</sequence>